<organism evidence="3 4">
    <name type="scientific">Methylogaea oryzae</name>
    <dbReference type="NCBI Taxonomy" id="1295382"/>
    <lineage>
        <taxon>Bacteria</taxon>
        <taxon>Pseudomonadati</taxon>
        <taxon>Pseudomonadota</taxon>
        <taxon>Gammaproteobacteria</taxon>
        <taxon>Methylococcales</taxon>
        <taxon>Methylococcaceae</taxon>
        <taxon>Methylogaea</taxon>
    </lineage>
</organism>
<dbReference type="PANTHER" id="PTHR30050:SF5">
    <property type="entry name" value="DNAA REGULATORY INACTIVATOR HDA"/>
    <property type="match status" value="1"/>
</dbReference>
<reference evidence="3" key="1">
    <citation type="submission" date="2019-06" db="EMBL/GenBank/DDBJ databases">
        <title>Complete genome sequence of Methylogaea oryzae strain JCM16910.</title>
        <authorList>
            <person name="Asakawa S."/>
        </authorList>
    </citation>
    <scope>NUCLEOTIDE SEQUENCE</scope>
    <source>
        <strain evidence="3">E10</strain>
    </source>
</reference>
<dbReference type="InterPro" id="IPR055199">
    <property type="entry name" value="Hda_lid"/>
</dbReference>
<dbReference type="RefSeq" id="WP_221047293.1">
    <property type="nucleotide sequence ID" value="NZ_AP019782.1"/>
</dbReference>
<dbReference type="Pfam" id="PF22688">
    <property type="entry name" value="Hda_lid"/>
    <property type="match status" value="1"/>
</dbReference>
<feature type="domain" description="Hda lid" evidence="2">
    <location>
        <begin position="164"/>
        <end position="228"/>
    </location>
</feature>
<dbReference type="GO" id="GO:0006270">
    <property type="term" value="P:DNA replication initiation"/>
    <property type="evidence" value="ECO:0007669"/>
    <property type="project" value="TreeGrafter"/>
</dbReference>
<dbReference type="KEGG" id="moz:MoryE10_25840"/>
<dbReference type="Proteomes" id="UP000824988">
    <property type="component" value="Chromosome"/>
</dbReference>
<dbReference type="EMBL" id="AP019782">
    <property type="protein sequence ID" value="BBL71978.1"/>
    <property type="molecule type" value="Genomic_DNA"/>
</dbReference>
<proteinExistence type="predicted"/>
<evidence type="ECO:0000313" key="4">
    <source>
        <dbReference type="Proteomes" id="UP000824988"/>
    </source>
</evidence>
<gene>
    <name evidence="3" type="ORF">MoryE10_25840</name>
</gene>
<dbReference type="AlphaFoldDB" id="A0A8D4VPF3"/>
<feature type="domain" description="Chromosomal replication initiator protein DnaA ATPAse" evidence="1">
    <location>
        <begin position="12"/>
        <end position="157"/>
    </location>
</feature>
<dbReference type="GO" id="GO:0032297">
    <property type="term" value="P:negative regulation of DNA-templated DNA replication initiation"/>
    <property type="evidence" value="ECO:0007669"/>
    <property type="project" value="InterPro"/>
</dbReference>
<evidence type="ECO:0000259" key="1">
    <source>
        <dbReference type="Pfam" id="PF00308"/>
    </source>
</evidence>
<evidence type="ECO:0000259" key="2">
    <source>
        <dbReference type="Pfam" id="PF22688"/>
    </source>
</evidence>
<sequence>MPRQIPLQLHVNPEQSFAAYVAGPNGAALAALRHCAEGGGEALVYLWGETGLGKTHLLNACCQAAEATDRRSAYLPLAELRRYGPALLEGMEQMDVLCLDDIQAVAGDAAWEQALFHLFNRLRDGGKRLVAAADAAPAGIAVDLPDLRSRLAWGLTLRLHPLDDDDKLAAVSGRARQLGMEITPAVGQYLLAHCPRDLASLWRLLERLDHATLAAQRKLTIPFLKTYLENPQ</sequence>
<dbReference type="Pfam" id="PF00308">
    <property type="entry name" value="Bac_DnaA"/>
    <property type="match status" value="1"/>
</dbReference>
<dbReference type="InterPro" id="IPR017788">
    <property type="entry name" value="Hda"/>
</dbReference>
<keyword evidence="4" id="KW-1185">Reference proteome</keyword>
<dbReference type="PANTHER" id="PTHR30050">
    <property type="entry name" value="CHROMOSOMAL REPLICATION INITIATOR PROTEIN DNAA"/>
    <property type="match status" value="1"/>
</dbReference>
<evidence type="ECO:0000313" key="3">
    <source>
        <dbReference type="EMBL" id="BBL71978.1"/>
    </source>
</evidence>
<dbReference type="InterPro" id="IPR013317">
    <property type="entry name" value="DnaA_dom"/>
</dbReference>
<accession>A0A8D4VPF3</accession>
<protein>
    <submittedName>
        <fullName evidence="3">DnaA regulatory inactivator Hda</fullName>
    </submittedName>
</protein>
<dbReference type="NCBIfam" id="TIGR03420">
    <property type="entry name" value="DnaA_homol_Hda"/>
    <property type="match status" value="1"/>
</dbReference>
<name>A0A8D4VPF3_9GAMM</name>